<dbReference type="Proteomes" id="UP000008694">
    <property type="component" value="Unassembled WGS sequence"/>
</dbReference>
<dbReference type="PANTHER" id="PTHR46236:SF5">
    <property type="entry name" value="UBIQUITIN-SPECIFIC PROTEASE FAMILY C19-RELATED PROTEIN"/>
    <property type="match status" value="1"/>
</dbReference>
<keyword evidence="3" id="KW-1185">Reference proteome</keyword>
<accession>D7L8P4</accession>
<protein>
    <recommendedName>
        <fullName evidence="4">MATH domain-containing protein</fullName>
    </recommendedName>
</protein>
<feature type="coiled-coil region" evidence="1">
    <location>
        <begin position="126"/>
        <end position="160"/>
    </location>
</feature>
<evidence type="ECO:0008006" key="4">
    <source>
        <dbReference type="Google" id="ProtNLM"/>
    </source>
</evidence>
<evidence type="ECO:0000256" key="1">
    <source>
        <dbReference type="SAM" id="Coils"/>
    </source>
</evidence>
<proteinExistence type="predicted"/>
<keyword evidence="1" id="KW-0175">Coiled coil</keyword>
<gene>
    <name evidence="2" type="ORF">ARALYDRAFT_899344</name>
</gene>
<evidence type="ECO:0000313" key="2">
    <source>
        <dbReference type="EMBL" id="EFH59953.1"/>
    </source>
</evidence>
<sequence>MSKIVESKSTLSYPSTSHFGDFDTDETVNINGFWICRSQLGQAKLIFKEHPETASNFCLKSFFAKETYLTALLNLIDKMNMLSLQSLSKDDLKEVDNTILDLEAAGFKLDWLKKKFEEIRVIVKKAQDREARMRELDRKIRKKMHELVVLEDKMKKEQLEAKSEELGYYYDFFI</sequence>
<dbReference type="eggNOG" id="KOG1987">
    <property type="taxonomic scope" value="Eukaryota"/>
</dbReference>
<dbReference type="InterPro" id="IPR050804">
    <property type="entry name" value="MCC"/>
</dbReference>
<dbReference type="HOGENOM" id="CLU_026537_2_0_1"/>
<evidence type="ECO:0000313" key="3">
    <source>
        <dbReference type="Proteomes" id="UP000008694"/>
    </source>
</evidence>
<dbReference type="AlphaFoldDB" id="D7L8P4"/>
<dbReference type="OrthoDB" id="1054820at2759"/>
<dbReference type="PANTHER" id="PTHR46236">
    <property type="entry name" value="TRAF-LIKE SUPERFAMILY PROTEIN"/>
    <property type="match status" value="1"/>
</dbReference>
<dbReference type="KEGG" id="aly:9319761"/>
<dbReference type="Gramene" id="scaffold_303314.1">
    <property type="protein sequence ID" value="scaffold_303314.1"/>
    <property type="gene ID" value="scaffold_303314.1"/>
</dbReference>
<reference evidence="3" key="1">
    <citation type="journal article" date="2011" name="Nat. Genet.">
        <title>The Arabidopsis lyrata genome sequence and the basis of rapid genome size change.</title>
        <authorList>
            <person name="Hu T.T."/>
            <person name="Pattyn P."/>
            <person name="Bakker E.G."/>
            <person name="Cao J."/>
            <person name="Cheng J.-F."/>
            <person name="Clark R.M."/>
            <person name="Fahlgren N."/>
            <person name="Fawcett J.A."/>
            <person name="Grimwood J."/>
            <person name="Gundlach H."/>
            <person name="Haberer G."/>
            <person name="Hollister J.D."/>
            <person name="Ossowski S."/>
            <person name="Ottilar R.P."/>
            <person name="Salamov A.A."/>
            <person name="Schneeberger K."/>
            <person name="Spannagl M."/>
            <person name="Wang X."/>
            <person name="Yang L."/>
            <person name="Nasrallah M.E."/>
            <person name="Bergelson J."/>
            <person name="Carrington J.C."/>
            <person name="Gaut B.S."/>
            <person name="Schmutz J."/>
            <person name="Mayer K.F.X."/>
            <person name="Van de Peer Y."/>
            <person name="Grigoriev I.V."/>
            <person name="Nordborg M."/>
            <person name="Weigel D."/>
            <person name="Guo Y.-L."/>
        </authorList>
    </citation>
    <scope>NUCLEOTIDE SEQUENCE [LARGE SCALE GENOMIC DNA]</scope>
    <source>
        <strain evidence="3">cv. MN47</strain>
    </source>
</reference>
<name>D7L8P4_ARALL</name>
<organism evidence="3">
    <name type="scientific">Arabidopsis lyrata subsp. lyrata</name>
    <name type="common">Lyre-leaved rock-cress</name>
    <dbReference type="NCBI Taxonomy" id="81972"/>
    <lineage>
        <taxon>Eukaryota</taxon>
        <taxon>Viridiplantae</taxon>
        <taxon>Streptophyta</taxon>
        <taxon>Embryophyta</taxon>
        <taxon>Tracheophyta</taxon>
        <taxon>Spermatophyta</taxon>
        <taxon>Magnoliopsida</taxon>
        <taxon>eudicotyledons</taxon>
        <taxon>Gunneridae</taxon>
        <taxon>Pentapetalae</taxon>
        <taxon>rosids</taxon>
        <taxon>malvids</taxon>
        <taxon>Brassicales</taxon>
        <taxon>Brassicaceae</taxon>
        <taxon>Camelineae</taxon>
        <taxon>Arabidopsis</taxon>
    </lineage>
</organism>
<dbReference type="EMBL" id="GL348715">
    <property type="protein sequence ID" value="EFH59953.1"/>
    <property type="molecule type" value="Genomic_DNA"/>
</dbReference>